<protein>
    <submittedName>
        <fullName evidence="1">Uncharacterized protein</fullName>
    </submittedName>
</protein>
<dbReference type="RefSeq" id="WP_060327256.1">
    <property type="nucleotide sequence ID" value="NZ_LPIU01000068.1"/>
</dbReference>
<dbReference type="Proteomes" id="UP000062998">
    <property type="component" value="Unassembled WGS sequence"/>
</dbReference>
<sequence length="1210" mass="126553">MNKPAIERPHYFSGEALLTADFICEQQYHMTIQSLNNRSLYTYGVARGLEVFWDSAAQADQVEVRTGMALDSLGRQIILLEPRVVRLANVEKGATYFLTISYDQVFADYTDQTGVAGYKRVVEEPRIEYVRNLREPGLNIVLAVIAISNLGAISRLTYRSGTAARRYVSATLGALELVTEGAGVHGNPVPPTGVNGAQAAGQRRYPSLRAKEETSGLQPYLEVEAARTQFTGLVTTRDNVGIGVAQPSANLQIEAVTFKGVGALSSTDTEVTFSQPVSPFFQPGDVLISDPPVTLMVNGVPTFGIAQRRTVVTADAFKQVVIVDQAFNPPLQGIPYTYIRSTLARFSASADTSLFSVGVDGTVGIGVQASVNAGLGAPGPNALSITPDRRVGIGLTDRDPAAALDVNGKIQADDLAIGGSIVAQGAIQAKSFEGNGSKLQGLPMLSYWTRETVGTPTSNLYYDDGNVGIRDSKPIASLSVGGGQAFIGKGVLNSLTDSVLDGYQTAFLDQVTIGDTITIGMLIAQTGVIERVVSDTELTLQEQLPIVVTNSAYEYLPPGSADKTKGKGMISTNGVQVIGSGTNFAKDVAAGGKIVIARFESANSMPQQSGIAAVTDPTQLTLKTPFAVDVTDSPYQYVVAGGKPQAGAGTISTNGVKVTGAGTAFTTFDVATTSLVVPPTTTLPQTMLVKSVDSQTRLTLILPDGAPVGANATFSAATSAYVVTPALLAFIAANSDNSIVPPDADVPPALVVTTNGDVAKSNTVAINVPLDKIQTKYALQVDGDVNFGGATLDVDHLVVKTIDATQRITVAGDGSAPNLLAVGEGSNPPLLAVTSTQVKVGPTSALYALDVNGAMHANGNVASAATVQGQMLAGGALQAAGTQIADDGSVKMIGARVPYTNVNLTNNGTFFSQNATTDGYVMATIGQPTWTADYCGSLAGETRAGNNLTSFAYATGLAYHYETGGGKKGSPTTIKIPVPGAFTMPVRKGETWTLTLSWNTAVGNAPGIEFYWIPLGPPPDALALAAEAPAAPPDGGMAALHAQLRSDLASGRIQASMQASAQRVIAQRMEDLTQVFGNATGMSGDEADRQSFVNELARIVCSPEAAPRTSTSPEFAANVERLVDTFARVTGRTFTPAERELLAAGVRALVEINDSDANRHDLNLIRNHINLFIDNVEQAMQMKIDNGQRRLLTRALVRLVGDGSVPEAGA</sequence>
<proteinExistence type="predicted"/>
<dbReference type="OrthoDB" id="9025843at2"/>
<comment type="caution">
    <text evidence="1">The sequence shown here is derived from an EMBL/GenBank/DDBJ whole genome shotgun (WGS) entry which is preliminary data.</text>
</comment>
<organism evidence="1 2">
    <name type="scientific">Burkholderia ubonensis</name>
    <dbReference type="NCBI Taxonomy" id="101571"/>
    <lineage>
        <taxon>Bacteria</taxon>
        <taxon>Pseudomonadati</taxon>
        <taxon>Pseudomonadota</taxon>
        <taxon>Betaproteobacteria</taxon>
        <taxon>Burkholderiales</taxon>
        <taxon>Burkholderiaceae</taxon>
        <taxon>Burkholderia</taxon>
        <taxon>Burkholderia cepacia complex</taxon>
    </lineage>
</organism>
<gene>
    <name evidence="1" type="ORF">WL73_27920</name>
</gene>
<evidence type="ECO:0000313" key="1">
    <source>
        <dbReference type="EMBL" id="KWD92700.1"/>
    </source>
</evidence>
<dbReference type="EMBL" id="LPIX01000105">
    <property type="protein sequence ID" value="KWD92700.1"/>
    <property type="molecule type" value="Genomic_DNA"/>
</dbReference>
<dbReference type="AlphaFoldDB" id="A0A119M6G8"/>
<accession>A0A119M6G8</accession>
<evidence type="ECO:0000313" key="2">
    <source>
        <dbReference type="Proteomes" id="UP000062998"/>
    </source>
</evidence>
<name>A0A119M6G8_9BURK</name>
<reference evidence="1 2" key="1">
    <citation type="submission" date="2015-11" db="EMBL/GenBank/DDBJ databases">
        <title>Expanding the genomic diversity of Burkholderia species for the development of highly accurate diagnostics.</title>
        <authorList>
            <person name="Sahl J."/>
            <person name="Keim P."/>
            <person name="Wagner D."/>
        </authorList>
    </citation>
    <scope>NUCLEOTIDE SEQUENCE [LARGE SCALE GENOMIC DNA]</scope>
    <source>
        <strain evidence="1 2">MSMB2167WGS</strain>
    </source>
</reference>